<name>A0A842HHD2_9BACT</name>
<dbReference type="Pfam" id="PF00884">
    <property type="entry name" value="Sulfatase"/>
    <property type="match status" value="1"/>
</dbReference>
<dbReference type="PROSITE" id="PS00523">
    <property type="entry name" value="SULFATASE_1"/>
    <property type="match status" value="1"/>
</dbReference>
<dbReference type="InterPro" id="IPR050738">
    <property type="entry name" value="Sulfatase"/>
</dbReference>
<evidence type="ECO:0000256" key="3">
    <source>
        <dbReference type="ARBA" id="ARBA00022801"/>
    </source>
</evidence>
<comment type="similarity">
    <text evidence="1">Belongs to the sulfatase family.</text>
</comment>
<protein>
    <submittedName>
        <fullName evidence="6">Sulfatase</fullName>
    </submittedName>
</protein>
<accession>A0A842HHD2</accession>
<keyword evidence="7" id="KW-1185">Reference proteome</keyword>
<dbReference type="PANTHER" id="PTHR42693">
    <property type="entry name" value="ARYLSULFATASE FAMILY MEMBER"/>
    <property type="match status" value="1"/>
</dbReference>
<feature type="domain" description="Sulfatase N-terminal" evidence="5">
    <location>
        <begin position="45"/>
        <end position="337"/>
    </location>
</feature>
<dbReference type="Proteomes" id="UP000546464">
    <property type="component" value="Unassembled WGS sequence"/>
</dbReference>
<organism evidence="6 7">
    <name type="scientific">Ruficoccus amylovorans</name>
    <dbReference type="NCBI Taxonomy" id="1804625"/>
    <lineage>
        <taxon>Bacteria</taxon>
        <taxon>Pseudomonadati</taxon>
        <taxon>Verrucomicrobiota</taxon>
        <taxon>Opitutia</taxon>
        <taxon>Puniceicoccales</taxon>
        <taxon>Cerasicoccaceae</taxon>
        <taxon>Ruficoccus</taxon>
    </lineage>
</organism>
<dbReference type="SUPFAM" id="SSF53649">
    <property type="entry name" value="Alkaline phosphatase-like"/>
    <property type="match status" value="1"/>
</dbReference>
<evidence type="ECO:0000313" key="7">
    <source>
        <dbReference type="Proteomes" id="UP000546464"/>
    </source>
</evidence>
<evidence type="ECO:0000259" key="5">
    <source>
        <dbReference type="Pfam" id="PF00884"/>
    </source>
</evidence>
<dbReference type="Gene3D" id="3.40.720.10">
    <property type="entry name" value="Alkaline Phosphatase, subunit A"/>
    <property type="match status" value="1"/>
</dbReference>
<comment type="caution">
    <text evidence="6">The sequence shown here is derived from an EMBL/GenBank/DDBJ whole genome shotgun (WGS) entry which is preliminary data.</text>
</comment>
<evidence type="ECO:0000313" key="6">
    <source>
        <dbReference type="EMBL" id="MBC2594974.1"/>
    </source>
</evidence>
<dbReference type="EMBL" id="JACHVB010000035">
    <property type="protein sequence ID" value="MBC2594974.1"/>
    <property type="molecule type" value="Genomic_DNA"/>
</dbReference>
<dbReference type="GO" id="GO:0004065">
    <property type="term" value="F:arylsulfatase activity"/>
    <property type="evidence" value="ECO:0007669"/>
    <property type="project" value="TreeGrafter"/>
</dbReference>
<dbReference type="CDD" id="cd16027">
    <property type="entry name" value="SGSH"/>
    <property type="match status" value="1"/>
</dbReference>
<keyword evidence="2" id="KW-0479">Metal-binding</keyword>
<dbReference type="InterPro" id="IPR000917">
    <property type="entry name" value="Sulfatase_N"/>
</dbReference>
<dbReference type="InterPro" id="IPR017850">
    <property type="entry name" value="Alkaline_phosphatase_core_sf"/>
</dbReference>
<dbReference type="AlphaFoldDB" id="A0A842HHD2"/>
<keyword evidence="4" id="KW-0106">Calcium</keyword>
<evidence type="ECO:0000256" key="4">
    <source>
        <dbReference type="ARBA" id="ARBA00022837"/>
    </source>
</evidence>
<gene>
    <name evidence="6" type="ORF">H5P28_11970</name>
</gene>
<evidence type="ECO:0000256" key="1">
    <source>
        <dbReference type="ARBA" id="ARBA00008779"/>
    </source>
</evidence>
<dbReference type="InterPro" id="IPR024607">
    <property type="entry name" value="Sulfatase_CS"/>
</dbReference>
<dbReference type="RefSeq" id="WP_185675940.1">
    <property type="nucleotide sequence ID" value="NZ_JACHVB010000035.1"/>
</dbReference>
<keyword evidence="3" id="KW-0378">Hydrolase</keyword>
<dbReference type="GO" id="GO:0046872">
    <property type="term" value="F:metal ion binding"/>
    <property type="evidence" value="ECO:0007669"/>
    <property type="project" value="UniProtKB-KW"/>
</dbReference>
<proteinExistence type="inferred from homology"/>
<reference evidence="6 7" key="1">
    <citation type="submission" date="2020-07" db="EMBL/GenBank/DDBJ databases">
        <authorList>
            <person name="Feng X."/>
        </authorList>
    </citation>
    <scope>NUCLEOTIDE SEQUENCE [LARGE SCALE GENOMIC DNA]</scope>
    <source>
        <strain evidence="6 7">JCM31066</strain>
    </source>
</reference>
<dbReference type="PANTHER" id="PTHR42693:SF53">
    <property type="entry name" value="ENDO-4-O-SULFATASE"/>
    <property type="match status" value="1"/>
</dbReference>
<evidence type="ECO:0000256" key="2">
    <source>
        <dbReference type="ARBA" id="ARBA00022723"/>
    </source>
</evidence>
<sequence>MNSLRTPFQSQCGIHPAAILLLSLALLTTSLWAQSESSPGKTSRPNILLIVAEDMSTDINPYRDMPFDTPGIDELADAGAVFENAWAAQASCSPSRASMFTGLYPHAHGQIGLKGRGSRIQPGTPTFMDALRAAGYLTAVTYKLHVEPEPAFDIGPKNTAWGDPEKLAAVAERTMDEAAEQNRPWFLMLNTFDTHGIDNKSASKLKNLWRNQYAGKPADPLTAEELPLPPYLADSEVAAPNPNLMENLAAYYNSVRRVDDLVARALKALDERGLRENTIIIFTSDHGPVWPRGKQMVYEVSLHVPLIVVAPEAEPGSRRTELVSLVDIMPTITELAGGQAPELPSDARSLMRTLSGDAQPRAVMGGEFFQHWGPKGFFPSYAIRTERYKLNHNLYPKWNRPWKEYHDIPFMNALPAGTDEAFATAFRHALRPPEFELYDLESDPWEYRDLSADPRYANVLSELKQQLADWRALTGDPFLDQQVLDQAIALHRETARQTDSLAPAEAQAVLDQMAVDLNALMRTETPIAP</sequence>